<dbReference type="InterPro" id="IPR007167">
    <property type="entry name" value="Fe-transptr_FeoA-like"/>
</dbReference>
<keyword evidence="1" id="KW-0408">Iron</keyword>
<dbReference type="PANTHER" id="PTHR42954">
    <property type="entry name" value="FE(2+) TRANSPORT PROTEIN A"/>
    <property type="match status" value="1"/>
</dbReference>
<evidence type="ECO:0000313" key="4">
    <source>
        <dbReference type="EMBL" id="GHD90740.1"/>
    </source>
</evidence>
<feature type="region of interest" description="Disordered" evidence="2">
    <location>
        <begin position="1"/>
        <end position="47"/>
    </location>
</feature>
<gene>
    <name evidence="4" type="ORF">GCM10010508_36520</name>
</gene>
<evidence type="ECO:0000256" key="2">
    <source>
        <dbReference type="SAM" id="MobiDB-lite"/>
    </source>
</evidence>
<dbReference type="EMBL" id="BMVF01000009">
    <property type="protein sequence ID" value="GHD90740.1"/>
    <property type="molecule type" value="Genomic_DNA"/>
</dbReference>
<accession>A0A918Y4Q5</accession>
<sequence length="103" mass="11052">MNSGDRDVDTEPGRRAAGPDPDGAGRALAELPPGARGRVVTVTDDGSSRTARRLRDLGFTPGTVVEVVRRAPLRDPVVFRVKDYDLCLRRAQAACVRVVEVGP</sequence>
<dbReference type="InterPro" id="IPR038157">
    <property type="entry name" value="FeoA_core_dom"/>
</dbReference>
<name>A0A918Y4Q5_9ACTN</name>
<feature type="compositionally biased region" description="Low complexity" evidence="2">
    <location>
        <begin position="15"/>
        <end position="27"/>
    </location>
</feature>
<dbReference type="SUPFAM" id="SSF50037">
    <property type="entry name" value="C-terminal domain of transcriptional repressors"/>
    <property type="match status" value="1"/>
</dbReference>
<proteinExistence type="predicted"/>
<comment type="caution">
    <text evidence="4">The sequence shown here is derived from an EMBL/GenBank/DDBJ whole genome shotgun (WGS) entry which is preliminary data.</text>
</comment>
<reference evidence="4" key="1">
    <citation type="journal article" date="2014" name="Int. J. Syst. Evol. Microbiol.">
        <title>Complete genome sequence of Corynebacterium casei LMG S-19264T (=DSM 44701T), isolated from a smear-ripened cheese.</title>
        <authorList>
            <consortium name="US DOE Joint Genome Institute (JGI-PGF)"/>
            <person name="Walter F."/>
            <person name="Albersmeier A."/>
            <person name="Kalinowski J."/>
            <person name="Ruckert C."/>
        </authorList>
    </citation>
    <scope>NUCLEOTIDE SEQUENCE</scope>
    <source>
        <strain evidence="4">JCM 4654</strain>
    </source>
</reference>
<evidence type="ECO:0000313" key="5">
    <source>
        <dbReference type="Proteomes" id="UP000608955"/>
    </source>
</evidence>
<dbReference type="GO" id="GO:0046914">
    <property type="term" value="F:transition metal ion binding"/>
    <property type="evidence" value="ECO:0007669"/>
    <property type="project" value="InterPro"/>
</dbReference>
<organism evidence="4 5">
    <name type="scientific">Streptomyces naganishii JCM 4654</name>
    <dbReference type="NCBI Taxonomy" id="1306179"/>
    <lineage>
        <taxon>Bacteria</taxon>
        <taxon>Bacillati</taxon>
        <taxon>Actinomycetota</taxon>
        <taxon>Actinomycetes</taxon>
        <taxon>Kitasatosporales</taxon>
        <taxon>Streptomycetaceae</taxon>
        <taxon>Streptomyces</taxon>
    </lineage>
</organism>
<feature type="compositionally biased region" description="Basic and acidic residues" evidence="2">
    <location>
        <begin position="1"/>
        <end position="14"/>
    </location>
</feature>
<keyword evidence="5" id="KW-1185">Reference proteome</keyword>
<dbReference type="Gene3D" id="2.30.30.90">
    <property type="match status" value="1"/>
</dbReference>
<evidence type="ECO:0000256" key="1">
    <source>
        <dbReference type="ARBA" id="ARBA00023004"/>
    </source>
</evidence>
<dbReference type="InterPro" id="IPR052713">
    <property type="entry name" value="FeoA"/>
</dbReference>
<protein>
    <recommendedName>
        <fullName evidence="3">Ferrous iron transporter FeoA-like domain-containing protein</fullName>
    </recommendedName>
</protein>
<dbReference type="Pfam" id="PF04023">
    <property type="entry name" value="FeoA"/>
    <property type="match status" value="1"/>
</dbReference>
<dbReference type="InterPro" id="IPR008988">
    <property type="entry name" value="Transcriptional_repressor_C"/>
</dbReference>
<reference evidence="4" key="2">
    <citation type="submission" date="2020-09" db="EMBL/GenBank/DDBJ databases">
        <authorList>
            <person name="Sun Q."/>
            <person name="Ohkuma M."/>
        </authorList>
    </citation>
    <scope>NUCLEOTIDE SEQUENCE</scope>
    <source>
        <strain evidence="4">JCM 4654</strain>
    </source>
</reference>
<dbReference type="Proteomes" id="UP000608955">
    <property type="component" value="Unassembled WGS sequence"/>
</dbReference>
<evidence type="ECO:0000259" key="3">
    <source>
        <dbReference type="SMART" id="SM00899"/>
    </source>
</evidence>
<dbReference type="SMART" id="SM00899">
    <property type="entry name" value="FeoA"/>
    <property type="match status" value="1"/>
</dbReference>
<feature type="domain" description="Ferrous iron transporter FeoA-like" evidence="3">
    <location>
        <begin position="26"/>
        <end position="100"/>
    </location>
</feature>
<dbReference type="PANTHER" id="PTHR42954:SF2">
    <property type="entry name" value="FE(2+) TRANSPORT PROTEIN A"/>
    <property type="match status" value="1"/>
</dbReference>
<dbReference type="AlphaFoldDB" id="A0A918Y4Q5"/>